<dbReference type="Gene3D" id="3.40.50.150">
    <property type="entry name" value="Vaccinia Virus protein VP39"/>
    <property type="match status" value="1"/>
</dbReference>
<feature type="compositionally biased region" description="Basic and acidic residues" evidence="2">
    <location>
        <begin position="467"/>
        <end position="479"/>
    </location>
</feature>
<evidence type="ECO:0000313" key="3">
    <source>
        <dbReference type="EMBL" id="CAD7262910.1"/>
    </source>
</evidence>
<dbReference type="Pfam" id="PF01135">
    <property type="entry name" value="PCMT"/>
    <property type="match status" value="1"/>
</dbReference>
<gene>
    <name evidence="3" type="ORF">TSIB3V08_LOCUS7006</name>
</gene>
<protein>
    <recommendedName>
        <fullName evidence="4">Protein-L-isoaspartate O-methyltransferase domain-containing protein 2</fullName>
    </recommendedName>
</protein>
<evidence type="ECO:0008006" key="4">
    <source>
        <dbReference type="Google" id="ProtNLM"/>
    </source>
</evidence>
<reference evidence="3" key="1">
    <citation type="submission" date="2020-11" db="EMBL/GenBank/DDBJ databases">
        <authorList>
            <person name="Tran Van P."/>
        </authorList>
    </citation>
    <scope>NUCLEOTIDE SEQUENCE</scope>
</reference>
<sequence>MKLTLCGGSMTLCTQIPVRAMIFTLQCRVKGVVLTTLERQGQKLNSPLEKGYKISDSRIYLMVFNHITSLEKEPFSTKEPLTMEYWETLTMGGAVSAGEDNDDLVDNLLEADYIKTACVERVFRSVDRAHYFTPEFRDNAYKDLAWKNGNLHLSAPCIYSEVMESLQLASGLSFLNLGSGTGYLSTMAGLILGPRGVNHGIEIHEDVVEYAIKKLEEFKKISPALDEYELCEPKFIKGNCLSLNSDVLQYDRVYCGASCPENHENYMKNLIKVGGILVMPLNDQLLQIVRSSETEWEIKSVLPVSFASLLLPDQPQGKENIVLPENEPLSLQDACRYSIRTILRQNIESENPCLKTKHRPPKRKMKRRAIRRMVIPIFEESDDEEVGFIVSDDEDHGGETRNVSGRAGVLYNTHHEHTGHISAVLELARSLVRHRTHTSRSSDSGEEGGAEDSSTTPGSTSSTTIAEQRKKIPKREKFDSGIGDEIENGKGLSSDSDGDDNSTNMEVDSDSDTFSKMCQEWWDLKKQTVTIEDPNEDMQVDKEKKLPLEVTETLENEINETSQRQQGPSSDGSNIYSVCMRSKIKALPLPLLLKDYLNFYRSF</sequence>
<feature type="compositionally biased region" description="Low complexity" evidence="2">
    <location>
        <begin position="453"/>
        <end position="464"/>
    </location>
</feature>
<evidence type="ECO:0000256" key="2">
    <source>
        <dbReference type="SAM" id="MobiDB-lite"/>
    </source>
</evidence>
<name>A0A7R9G0Z0_TIMSH</name>
<dbReference type="GO" id="GO:0004719">
    <property type="term" value="F:protein-L-isoaspartate (D-aspartate) O-methyltransferase activity"/>
    <property type="evidence" value="ECO:0007669"/>
    <property type="project" value="InterPro"/>
</dbReference>
<dbReference type="InterPro" id="IPR029063">
    <property type="entry name" value="SAM-dependent_MTases_sf"/>
</dbReference>
<evidence type="ECO:0000256" key="1">
    <source>
        <dbReference type="ARBA" id="ARBA00005369"/>
    </source>
</evidence>
<accession>A0A7R9G0Z0</accession>
<dbReference type="GO" id="GO:0005737">
    <property type="term" value="C:cytoplasm"/>
    <property type="evidence" value="ECO:0007669"/>
    <property type="project" value="TreeGrafter"/>
</dbReference>
<dbReference type="AlphaFoldDB" id="A0A7R9G0Z0"/>
<dbReference type="InterPro" id="IPR000682">
    <property type="entry name" value="PCMT"/>
</dbReference>
<organism evidence="3">
    <name type="scientific">Timema shepardi</name>
    <name type="common">Walking stick</name>
    <dbReference type="NCBI Taxonomy" id="629360"/>
    <lineage>
        <taxon>Eukaryota</taxon>
        <taxon>Metazoa</taxon>
        <taxon>Ecdysozoa</taxon>
        <taxon>Arthropoda</taxon>
        <taxon>Hexapoda</taxon>
        <taxon>Insecta</taxon>
        <taxon>Pterygota</taxon>
        <taxon>Neoptera</taxon>
        <taxon>Polyneoptera</taxon>
        <taxon>Phasmatodea</taxon>
        <taxon>Timematodea</taxon>
        <taxon>Timematoidea</taxon>
        <taxon>Timematidae</taxon>
        <taxon>Timema</taxon>
    </lineage>
</organism>
<dbReference type="EMBL" id="OC003175">
    <property type="protein sequence ID" value="CAD7262910.1"/>
    <property type="molecule type" value="Genomic_DNA"/>
</dbReference>
<dbReference type="SUPFAM" id="SSF53335">
    <property type="entry name" value="S-adenosyl-L-methionine-dependent methyltransferases"/>
    <property type="match status" value="1"/>
</dbReference>
<dbReference type="PANTHER" id="PTHR11579:SF9">
    <property type="entry name" value="PROTEIN-L-ISOASPARTATE O-METHYLTRANSFERASE"/>
    <property type="match status" value="1"/>
</dbReference>
<proteinExistence type="inferred from homology"/>
<comment type="similarity">
    <text evidence="1">Belongs to the methyltransferase superfamily. L-isoaspartyl/D-aspartyl protein methyltransferase family.</text>
</comment>
<feature type="region of interest" description="Disordered" evidence="2">
    <location>
        <begin position="434"/>
        <end position="511"/>
    </location>
</feature>
<dbReference type="PANTHER" id="PTHR11579">
    <property type="entry name" value="PROTEIN-L-ISOASPARTATE O-METHYLTRANSFERASE"/>
    <property type="match status" value="1"/>
</dbReference>